<feature type="region of interest" description="Disordered" evidence="8">
    <location>
        <begin position="1"/>
        <end position="64"/>
    </location>
</feature>
<gene>
    <name evidence="10" type="primary">amdR</name>
    <name evidence="10" type="ORF">A0J61_07966</name>
</gene>
<evidence type="ECO:0000256" key="3">
    <source>
        <dbReference type="ARBA" id="ARBA00022833"/>
    </source>
</evidence>
<accession>A0A1C7N4C9</accession>
<dbReference type="PROSITE" id="PS00463">
    <property type="entry name" value="ZN2_CY6_FUNGAL_1"/>
    <property type="match status" value="1"/>
</dbReference>
<protein>
    <submittedName>
        <fullName evidence="10">Acetamidase regulatory protein</fullName>
    </submittedName>
</protein>
<feature type="compositionally biased region" description="Polar residues" evidence="8">
    <location>
        <begin position="177"/>
        <end position="192"/>
    </location>
</feature>
<keyword evidence="6" id="KW-0804">Transcription</keyword>
<dbReference type="InterPro" id="IPR007219">
    <property type="entry name" value="XnlR_reg_dom"/>
</dbReference>
<dbReference type="GO" id="GO:0006351">
    <property type="term" value="P:DNA-templated transcription"/>
    <property type="evidence" value="ECO:0007669"/>
    <property type="project" value="InterPro"/>
</dbReference>
<evidence type="ECO:0000256" key="2">
    <source>
        <dbReference type="ARBA" id="ARBA00022723"/>
    </source>
</evidence>
<dbReference type="Proteomes" id="UP000093000">
    <property type="component" value="Unassembled WGS sequence"/>
</dbReference>
<keyword evidence="11" id="KW-1185">Reference proteome</keyword>
<keyword evidence="7" id="KW-0539">Nucleus</keyword>
<dbReference type="CDD" id="cd00067">
    <property type="entry name" value="GAL4"/>
    <property type="match status" value="1"/>
</dbReference>
<dbReference type="PANTHER" id="PTHR31313">
    <property type="entry name" value="TY1 ENHANCER ACTIVATOR"/>
    <property type="match status" value="1"/>
</dbReference>
<feature type="region of interest" description="Disordered" evidence="8">
    <location>
        <begin position="822"/>
        <end position="842"/>
    </location>
</feature>
<evidence type="ECO:0000313" key="11">
    <source>
        <dbReference type="Proteomes" id="UP000093000"/>
    </source>
</evidence>
<evidence type="ECO:0000256" key="7">
    <source>
        <dbReference type="ARBA" id="ARBA00023242"/>
    </source>
</evidence>
<evidence type="ECO:0000256" key="1">
    <source>
        <dbReference type="ARBA" id="ARBA00004123"/>
    </source>
</evidence>
<reference evidence="10 11" key="1">
    <citation type="submission" date="2016-03" db="EMBL/GenBank/DDBJ databases">
        <title>Choanephora cucurbitarum.</title>
        <authorList>
            <person name="Min B."/>
            <person name="Park H."/>
            <person name="Park J.-H."/>
            <person name="Shin H.-D."/>
            <person name="Choi I.-G."/>
        </authorList>
    </citation>
    <scope>NUCLEOTIDE SEQUENCE [LARGE SCALE GENOMIC DNA]</scope>
    <source>
        <strain evidence="10 11">KUS-F28377</strain>
    </source>
</reference>
<feature type="compositionally biased region" description="Polar residues" evidence="8">
    <location>
        <begin position="1"/>
        <end position="22"/>
    </location>
</feature>
<evidence type="ECO:0000313" key="10">
    <source>
        <dbReference type="EMBL" id="OBZ83985.1"/>
    </source>
</evidence>
<evidence type="ECO:0000256" key="6">
    <source>
        <dbReference type="ARBA" id="ARBA00023163"/>
    </source>
</evidence>
<dbReference type="InterPro" id="IPR001138">
    <property type="entry name" value="Zn2Cys6_DnaBD"/>
</dbReference>
<feature type="compositionally biased region" description="Low complexity" evidence="8">
    <location>
        <begin position="824"/>
        <end position="839"/>
    </location>
</feature>
<keyword evidence="2" id="KW-0479">Metal-binding</keyword>
<keyword evidence="4" id="KW-0805">Transcription regulation</keyword>
<keyword evidence="3" id="KW-0862">Zinc</keyword>
<evidence type="ECO:0000256" key="8">
    <source>
        <dbReference type="SAM" id="MobiDB-lite"/>
    </source>
</evidence>
<name>A0A1C7N4C9_9FUNG</name>
<organism evidence="10 11">
    <name type="scientific">Choanephora cucurbitarum</name>
    <dbReference type="NCBI Taxonomy" id="101091"/>
    <lineage>
        <taxon>Eukaryota</taxon>
        <taxon>Fungi</taxon>
        <taxon>Fungi incertae sedis</taxon>
        <taxon>Mucoromycota</taxon>
        <taxon>Mucoromycotina</taxon>
        <taxon>Mucoromycetes</taxon>
        <taxon>Mucorales</taxon>
        <taxon>Mucorineae</taxon>
        <taxon>Choanephoraceae</taxon>
        <taxon>Choanephoroideae</taxon>
        <taxon>Choanephora</taxon>
    </lineage>
</organism>
<evidence type="ECO:0000256" key="4">
    <source>
        <dbReference type="ARBA" id="ARBA00023015"/>
    </source>
</evidence>
<dbReference type="GO" id="GO:0003677">
    <property type="term" value="F:DNA binding"/>
    <property type="evidence" value="ECO:0007669"/>
    <property type="project" value="UniProtKB-KW"/>
</dbReference>
<dbReference type="GO" id="GO:0000981">
    <property type="term" value="F:DNA-binding transcription factor activity, RNA polymerase II-specific"/>
    <property type="evidence" value="ECO:0007669"/>
    <property type="project" value="InterPro"/>
</dbReference>
<dbReference type="EMBL" id="LUGH01000573">
    <property type="protein sequence ID" value="OBZ83985.1"/>
    <property type="molecule type" value="Genomic_DNA"/>
</dbReference>
<dbReference type="InParanoid" id="A0A1C7N4C9"/>
<dbReference type="AlphaFoldDB" id="A0A1C7N4C9"/>
<dbReference type="CDD" id="cd12148">
    <property type="entry name" value="fungal_TF_MHR"/>
    <property type="match status" value="1"/>
</dbReference>
<feature type="compositionally biased region" description="Low complexity" evidence="8">
    <location>
        <begin position="150"/>
        <end position="163"/>
    </location>
</feature>
<feature type="domain" description="Zn(2)-C6 fungal-type" evidence="9">
    <location>
        <begin position="89"/>
        <end position="121"/>
    </location>
</feature>
<evidence type="ECO:0000256" key="5">
    <source>
        <dbReference type="ARBA" id="ARBA00023125"/>
    </source>
</evidence>
<keyword evidence="5" id="KW-0238">DNA-binding</keyword>
<dbReference type="SMART" id="SM00066">
    <property type="entry name" value="GAL4"/>
    <property type="match status" value="1"/>
</dbReference>
<dbReference type="PROSITE" id="PS50048">
    <property type="entry name" value="ZN2_CY6_FUNGAL_2"/>
    <property type="match status" value="1"/>
</dbReference>
<dbReference type="InterPro" id="IPR036864">
    <property type="entry name" value="Zn2-C6_fun-type_DNA-bd_sf"/>
</dbReference>
<dbReference type="InterPro" id="IPR051615">
    <property type="entry name" value="Transcr_Regulatory_Elem"/>
</dbReference>
<feature type="region of interest" description="Disordered" evidence="8">
    <location>
        <begin position="144"/>
        <end position="219"/>
    </location>
</feature>
<comment type="caution">
    <text evidence="10">The sequence shown here is derived from an EMBL/GenBank/DDBJ whole genome shotgun (WGS) entry which is preliminary data.</text>
</comment>
<comment type="subcellular location">
    <subcellularLocation>
        <location evidence="1">Nucleus</location>
    </subcellularLocation>
</comment>
<dbReference type="PANTHER" id="PTHR31313:SF81">
    <property type="entry name" value="TY1 ENHANCER ACTIVATOR"/>
    <property type="match status" value="1"/>
</dbReference>
<sequence length="1029" mass="115732">MTDRFSWQPSEIPESTNPQQQAYLYDRSQAPAQSNPPYSIPTRGVSSPLRPIQPNTHSTQGRNYHPLAMTTEFNSGSKQGSKRVRVSRACDVCRRKKIKCQTTGLTEPCKNCKIINVECTFNDRYIEVLEGRLKRMEQLLGNMIEEEPKPSNNSSSSSAQPSSLVDMGSAGNDERSLSTSLSPMAANSSLQPSPKRKRAPSLANEGVQPRNERSQAINKNNIEQAEKEEDQELMIELSSIGSGHHVRYIGDMSPLPLLAQTVNFDDARIASQVGFKIKRFGQSLVILQKDDSANRLDSQRVLERLGKLRPGETIRGINDWIFKVTGLDKKTSDTLMKIYFAYIHPSLPVLNKQLFLKQYRSQISEYPSAPLLNAIYGASVRYIETCKIFGDDLSLDHSITAKENLSETLFQNVMVYFRGKYNPCISLVQASLISQNHRASMDEKLTSNWALISVAARVAQDLGLHRSSDSWSLPVSEKETRKRTWAAVYIMDKWSAAATGRPQTIFDEDCDEFYPSESADWDEVMDVPQEDEDENDGPRFPSLDEHVAQKVKRGIIPLYQPFVQLLKLSEILGKLLQGLYTPLAKKHSEKYGSDAIVNYLDNALSEWRSALPPALQICSTNVHRLNNHGLTPLISMSAIMYMTYCTLLILLHRPFIEKNGEQKTRSSQSSLSICTSAATQCVAIAEKMHYRDFLLVAWNFAVYPVFTATLIHVNSASNPDPNVSDTAKSNLIRARKVLERLSRMSFAATQLHGIVNQLIMNRDITFDKLIKCDERNPYELPSDWERKRHKKAKRNNELAVTTLDDISTPSQERNDLKVDVLGWSDSDAPTSSHSTPSSSVNGDWINGLHSSLKADRRDSPSVNQALPVDMNHLEALPYSLRQFGFNTSATSSYQQAPMPYQQPNSSTSNGTEFVMPTNPIDSILLRLSNHLDNSDAVNTQSYPLLNLESSTSNNARYTQQPHTQLSSQSQHPLNNLMDNSSIFRNRPDNPFWSVPSTIEMDDWMAYLLQPQQSQSEQTCWQGTSNGPWV</sequence>
<dbReference type="STRING" id="101091.A0A1C7N4C9"/>
<feature type="compositionally biased region" description="Polar residues" evidence="8">
    <location>
        <begin position="53"/>
        <end position="62"/>
    </location>
</feature>
<dbReference type="SMART" id="SM00906">
    <property type="entry name" value="Fungal_trans"/>
    <property type="match status" value="1"/>
</dbReference>
<dbReference type="Pfam" id="PF00172">
    <property type="entry name" value="Zn_clus"/>
    <property type="match status" value="1"/>
</dbReference>
<dbReference type="OrthoDB" id="2264294at2759"/>
<dbReference type="GO" id="GO:0005634">
    <property type="term" value="C:nucleus"/>
    <property type="evidence" value="ECO:0007669"/>
    <property type="project" value="UniProtKB-SubCell"/>
</dbReference>
<dbReference type="Pfam" id="PF04082">
    <property type="entry name" value="Fungal_trans"/>
    <property type="match status" value="1"/>
</dbReference>
<dbReference type="SUPFAM" id="SSF57701">
    <property type="entry name" value="Zn2/Cys6 DNA-binding domain"/>
    <property type="match status" value="1"/>
</dbReference>
<evidence type="ECO:0000259" key="9">
    <source>
        <dbReference type="PROSITE" id="PS50048"/>
    </source>
</evidence>
<dbReference type="Gene3D" id="4.10.240.10">
    <property type="entry name" value="Zn(2)-C6 fungal-type DNA-binding domain"/>
    <property type="match status" value="1"/>
</dbReference>
<proteinExistence type="predicted"/>
<dbReference type="GO" id="GO:0008270">
    <property type="term" value="F:zinc ion binding"/>
    <property type="evidence" value="ECO:0007669"/>
    <property type="project" value="InterPro"/>
</dbReference>